<dbReference type="Pfam" id="PF02576">
    <property type="entry name" value="RimP_N"/>
    <property type="match status" value="1"/>
</dbReference>
<evidence type="ECO:0000256" key="2">
    <source>
        <dbReference type="ARBA" id="ARBA00022517"/>
    </source>
</evidence>
<reference evidence="4" key="1">
    <citation type="submission" date="2018-05" db="EMBL/GenBank/DDBJ databases">
        <authorList>
            <person name="Lanie J.A."/>
            <person name="Ng W.-L."/>
            <person name="Kazmierczak K.M."/>
            <person name="Andrzejewski T.M."/>
            <person name="Davidsen T.M."/>
            <person name="Wayne K.J."/>
            <person name="Tettelin H."/>
            <person name="Glass J.I."/>
            <person name="Rusch D."/>
            <person name="Podicherti R."/>
            <person name="Tsui H.-C.T."/>
            <person name="Winkler M.E."/>
        </authorList>
    </citation>
    <scope>NUCLEOTIDE SEQUENCE</scope>
</reference>
<accession>A0A382SIL6</accession>
<name>A0A382SIL6_9ZZZZ</name>
<dbReference type="EMBL" id="UINC01128776">
    <property type="protein sequence ID" value="SVD08751.1"/>
    <property type="molecule type" value="Genomic_DNA"/>
</dbReference>
<dbReference type="InterPro" id="IPR035956">
    <property type="entry name" value="RimP_N_sf"/>
</dbReference>
<dbReference type="Gene3D" id="3.30.300.70">
    <property type="entry name" value="RimP-like superfamily, N-terminal"/>
    <property type="match status" value="1"/>
</dbReference>
<dbReference type="PANTHER" id="PTHR33867">
    <property type="entry name" value="RIBOSOME MATURATION FACTOR RIMP"/>
    <property type="match status" value="1"/>
</dbReference>
<dbReference type="HAMAP" id="MF_01077">
    <property type="entry name" value="RimP"/>
    <property type="match status" value="1"/>
</dbReference>
<feature type="domain" description="Ribosome maturation factor RimP N-terminal" evidence="3">
    <location>
        <begin position="22"/>
        <end position="76"/>
    </location>
</feature>
<evidence type="ECO:0000256" key="1">
    <source>
        <dbReference type="ARBA" id="ARBA00022490"/>
    </source>
</evidence>
<keyword evidence="2" id="KW-0690">Ribosome biogenesis</keyword>
<dbReference type="InterPro" id="IPR028989">
    <property type="entry name" value="RimP_N"/>
</dbReference>
<protein>
    <recommendedName>
        <fullName evidence="3">Ribosome maturation factor RimP N-terminal domain-containing protein</fullName>
    </recommendedName>
</protein>
<organism evidence="4">
    <name type="scientific">marine metagenome</name>
    <dbReference type="NCBI Taxonomy" id="408172"/>
    <lineage>
        <taxon>unclassified sequences</taxon>
        <taxon>metagenomes</taxon>
        <taxon>ecological metagenomes</taxon>
    </lineage>
</organism>
<evidence type="ECO:0000259" key="3">
    <source>
        <dbReference type="Pfam" id="PF02576"/>
    </source>
</evidence>
<dbReference type="GO" id="GO:0005829">
    <property type="term" value="C:cytosol"/>
    <property type="evidence" value="ECO:0007669"/>
    <property type="project" value="TreeGrafter"/>
</dbReference>
<sequence>MDTLKEKIGNLIPEHMVLLDCIEMASQSRVQIVVDGKSAVDLSTTTTIARNVRDSGLLDSIYPQGFQLEVTSPGVDAPLIHPVQFEKNIGKRVRLKMWGESELIQVEICHVSEKGFEGKLVNGHKDLFEFDEIESAKVEIKF</sequence>
<dbReference type="GO" id="GO:0000028">
    <property type="term" value="P:ribosomal small subunit assembly"/>
    <property type="evidence" value="ECO:0007669"/>
    <property type="project" value="TreeGrafter"/>
</dbReference>
<dbReference type="PANTHER" id="PTHR33867:SF1">
    <property type="entry name" value="RIBOSOME MATURATION FACTOR RIMP"/>
    <property type="match status" value="1"/>
</dbReference>
<dbReference type="InterPro" id="IPR003728">
    <property type="entry name" value="Ribosome_maturation_RimP"/>
</dbReference>
<keyword evidence="1" id="KW-0963">Cytoplasm</keyword>
<dbReference type="GO" id="GO:0006412">
    <property type="term" value="P:translation"/>
    <property type="evidence" value="ECO:0007669"/>
    <property type="project" value="TreeGrafter"/>
</dbReference>
<dbReference type="AlphaFoldDB" id="A0A382SIL6"/>
<dbReference type="SUPFAM" id="SSF75420">
    <property type="entry name" value="YhbC-like, N-terminal domain"/>
    <property type="match status" value="1"/>
</dbReference>
<gene>
    <name evidence="4" type="ORF">METZ01_LOCUS361605</name>
</gene>
<proteinExistence type="inferred from homology"/>
<evidence type="ECO:0000313" key="4">
    <source>
        <dbReference type="EMBL" id="SVD08751.1"/>
    </source>
</evidence>